<keyword evidence="3" id="KW-1185">Reference proteome</keyword>
<dbReference type="PANTHER" id="PTHR43539:SF78">
    <property type="entry name" value="FLAVIN-CONTAINING MONOOXYGENASE"/>
    <property type="match status" value="1"/>
</dbReference>
<dbReference type="Proteomes" id="UP000092482">
    <property type="component" value="Chromosome"/>
</dbReference>
<evidence type="ECO:0000313" key="2">
    <source>
        <dbReference type="EMBL" id="ANS78980.1"/>
    </source>
</evidence>
<dbReference type="EMBL" id="CP014989">
    <property type="protein sequence ID" value="ANS78980.1"/>
    <property type="molecule type" value="Genomic_DNA"/>
</dbReference>
<dbReference type="KEGG" id="serj:SGUI_1584"/>
<dbReference type="OrthoDB" id="178899at2"/>
<gene>
    <name evidence="2" type="ORF">SGUI_1584</name>
</gene>
<organism evidence="2 3">
    <name type="scientific">Serinicoccus hydrothermalis</name>
    <dbReference type="NCBI Taxonomy" id="1758689"/>
    <lineage>
        <taxon>Bacteria</taxon>
        <taxon>Bacillati</taxon>
        <taxon>Actinomycetota</taxon>
        <taxon>Actinomycetes</taxon>
        <taxon>Micrococcales</taxon>
        <taxon>Ornithinimicrobiaceae</taxon>
        <taxon>Serinicoccus</taxon>
    </lineage>
</organism>
<proteinExistence type="predicted"/>
<protein>
    <submittedName>
        <fullName evidence="2">Monooxygenase, putative</fullName>
    </submittedName>
</protein>
<accession>A0A1B1NC03</accession>
<dbReference type="PANTHER" id="PTHR43539">
    <property type="entry name" value="FLAVIN-BINDING MONOOXYGENASE-LIKE PROTEIN (AFU_ORTHOLOGUE AFUA_4G09220)"/>
    <property type="match status" value="1"/>
</dbReference>
<dbReference type="PRINTS" id="PR00469">
    <property type="entry name" value="PNDRDTASEII"/>
</dbReference>
<dbReference type="Gene3D" id="3.50.50.60">
    <property type="entry name" value="FAD/NAD(P)-binding domain"/>
    <property type="match status" value="1"/>
</dbReference>
<dbReference type="InterPro" id="IPR050982">
    <property type="entry name" value="Auxin_biosynth/cation_transpt"/>
</dbReference>
<dbReference type="PATRIC" id="fig|1758689.4.peg.1629"/>
<dbReference type="GO" id="GO:0004497">
    <property type="term" value="F:monooxygenase activity"/>
    <property type="evidence" value="ECO:0007669"/>
    <property type="project" value="UniProtKB-KW"/>
</dbReference>
<evidence type="ECO:0000256" key="1">
    <source>
        <dbReference type="ARBA" id="ARBA00023002"/>
    </source>
</evidence>
<dbReference type="AlphaFoldDB" id="A0A1B1NC03"/>
<sequence>MSRTDTDALVVGGGQAALAASYYLRRQGVEHVLLDAAPDPGGAWRHTWPSLRLFSPAAYSSLPGWRMPPTEGEENPDAGHVIDYLTRYEERYDVPVRRPVRVLDVRRRGEGFEVSTDSGSWRARAVVGATGTWSRPFVPAVPGLADFRGLQLHSGGYAGPRAFAGKRVLVVGGANSGAQIATDLLPVAEVTWATLGEPRYLPDHVDGRELFRVASARLRGEGEGVGSLGDIVAVPPVREARDRGSLVPGPMVRGLTRDGAVGADGVERPVDAVIWCTGFRPELSWLSGIEVPRREGRPVTDGTPVVPDVPGLFLLGYGDWCGAASATLIGVGQWARLAAERIRAA</sequence>
<dbReference type="RefSeq" id="WP_066638542.1">
    <property type="nucleotide sequence ID" value="NZ_CP014989.1"/>
</dbReference>
<reference evidence="2 3" key="1">
    <citation type="submission" date="2016-03" db="EMBL/GenBank/DDBJ databases">
        <title>Shallow-sea hydrothermal system.</title>
        <authorList>
            <person name="Tang K."/>
        </authorList>
    </citation>
    <scope>NUCLEOTIDE SEQUENCE [LARGE SCALE GENOMIC DNA]</scope>
    <source>
        <strain evidence="2 3">JLT9</strain>
    </source>
</reference>
<dbReference type="STRING" id="1758689.SGUI_1584"/>
<dbReference type="Pfam" id="PF13738">
    <property type="entry name" value="Pyr_redox_3"/>
    <property type="match status" value="1"/>
</dbReference>
<dbReference type="GO" id="GO:0050660">
    <property type="term" value="F:flavin adenine dinucleotide binding"/>
    <property type="evidence" value="ECO:0007669"/>
    <property type="project" value="TreeGrafter"/>
</dbReference>
<dbReference type="SUPFAM" id="SSF51905">
    <property type="entry name" value="FAD/NAD(P)-binding domain"/>
    <property type="match status" value="2"/>
</dbReference>
<keyword evidence="1" id="KW-0560">Oxidoreductase</keyword>
<dbReference type="InterPro" id="IPR036188">
    <property type="entry name" value="FAD/NAD-bd_sf"/>
</dbReference>
<dbReference type="NCBIfam" id="NF040505">
    <property type="entry name" value="ArsO_flavin_mono"/>
    <property type="match status" value="1"/>
</dbReference>
<name>A0A1B1NC03_9MICO</name>
<keyword evidence="2" id="KW-0503">Monooxygenase</keyword>
<dbReference type="PRINTS" id="PR00368">
    <property type="entry name" value="FADPNR"/>
</dbReference>
<evidence type="ECO:0000313" key="3">
    <source>
        <dbReference type="Proteomes" id="UP000092482"/>
    </source>
</evidence>